<accession>A0A663LQY1</accession>
<dbReference type="InterPro" id="IPR036857">
    <property type="entry name" value="Thyroglobulin_1_sf"/>
</dbReference>
<dbReference type="PROSITE" id="PS51162">
    <property type="entry name" value="THYROGLOBULIN_1_2"/>
    <property type="match status" value="1"/>
</dbReference>
<proteinExistence type="predicted"/>
<keyword evidence="2" id="KW-0964">Secreted</keyword>
<name>A0A663LQY1_ATHCN</name>
<sequence length="80" mass="8413">RGRCRRDPRPSPVGNGHVPQCDEEGRYRPLQCHGSTGYCWCVDAAGQEIAGTRTAPGSTPPRCGSPGQCPGGCRPLPIAP</sequence>
<dbReference type="PROSITE" id="PS00484">
    <property type="entry name" value="THYROGLOBULIN_1_1"/>
    <property type="match status" value="1"/>
</dbReference>
<dbReference type="Proteomes" id="UP000472269">
    <property type="component" value="Unplaced"/>
</dbReference>
<feature type="region of interest" description="Disordered" evidence="6">
    <location>
        <begin position="1"/>
        <end position="20"/>
    </location>
</feature>
<evidence type="ECO:0000313" key="8">
    <source>
        <dbReference type="Ensembl" id="ENSACUP00000001927.1"/>
    </source>
</evidence>
<comment type="subcellular location">
    <subcellularLocation>
        <location evidence="1">Secreted</location>
    </subcellularLocation>
</comment>
<dbReference type="Pfam" id="PF00086">
    <property type="entry name" value="Thyroglobulin_1"/>
    <property type="match status" value="1"/>
</dbReference>
<evidence type="ECO:0000256" key="5">
    <source>
        <dbReference type="PROSITE-ProRule" id="PRU00500"/>
    </source>
</evidence>
<dbReference type="Gene3D" id="4.10.800.10">
    <property type="entry name" value="Thyroglobulin type-1"/>
    <property type="match status" value="1"/>
</dbReference>
<dbReference type="InterPro" id="IPR000716">
    <property type="entry name" value="Thyroglobulin_1"/>
</dbReference>
<feature type="disulfide bond" evidence="5">
    <location>
        <begin position="32"/>
        <end position="39"/>
    </location>
</feature>
<dbReference type="SMART" id="SM00211">
    <property type="entry name" value="TY"/>
    <property type="match status" value="1"/>
</dbReference>
<evidence type="ECO:0000256" key="3">
    <source>
        <dbReference type="ARBA" id="ARBA00022737"/>
    </source>
</evidence>
<dbReference type="CDD" id="cd00191">
    <property type="entry name" value="TY"/>
    <property type="match status" value="1"/>
</dbReference>
<dbReference type="InterPro" id="IPR051950">
    <property type="entry name" value="Dev_reg/Prot_inhib"/>
</dbReference>
<keyword evidence="9" id="KW-1185">Reference proteome</keyword>
<evidence type="ECO:0000256" key="4">
    <source>
        <dbReference type="ARBA" id="ARBA00023157"/>
    </source>
</evidence>
<evidence type="ECO:0000259" key="7">
    <source>
        <dbReference type="PROSITE" id="PS51162"/>
    </source>
</evidence>
<keyword evidence="4 5" id="KW-1015">Disulfide bond</keyword>
<evidence type="ECO:0000313" key="9">
    <source>
        <dbReference type="Proteomes" id="UP000472269"/>
    </source>
</evidence>
<dbReference type="SUPFAM" id="SSF57610">
    <property type="entry name" value="Thyroglobulin type-1 domain"/>
    <property type="match status" value="1"/>
</dbReference>
<dbReference type="GO" id="GO:0005615">
    <property type="term" value="C:extracellular space"/>
    <property type="evidence" value="ECO:0007669"/>
    <property type="project" value="TreeGrafter"/>
</dbReference>
<feature type="domain" description="Thyroglobulin type-1" evidence="7">
    <location>
        <begin position="1"/>
        <end position="63"/>
    </location>
</feature>
<organism evidence="8 9">
    <name type="scientific">Athene cunicularia</name>
    <name type="common">Burrowing owl</name>
    <name type="synonym">Speotyto cunicularia</name>
    <dbReference type="NCBI Taxonomy" id="194338"/>
    <lineage>
        <taxon>Eukaryota</taxon>
        <taxon>Metazoa</taxon>
        <taxon>Chordata</taxon>
        <taxon>Craniata</taxon>
        <taxon>Vertebrata</taxon>
        <taxon>Euteleostomi</taxon>
        <taxon>Archelosauria</taxon>
        <taxon>Archosauria</taxon>
        <taxon>Dinosauria</taxon>
        <taxon>Saurischia</taxon>
        <taxon>Theropoda</taxon>
        <taxon>Coelurosauria</taxon>
        <taxon>Aves</taxon>
        <taxon>Neognathae</taxon>
        <taxon>Neoaves</taxon>
        <taxon>Telluraves</taxon>
        <taxon>Strigiformes</taxon>
        <taxon>Strigidae</taxon>
        <taxon>Athene</taxon>
    </lineage>
</organism>
<evidence type="ECO:0000256" key="1">
    <source>
        <dbReference type="ARBA" id="ARBA00004613"/>
    </source>
</evidence>
<reference evidence="8" key="2">
    <citation type="submission" date="2025-09" db="UniProtKB">
        <authorList>
            <consortium name="Ensembl"/>
        </authorList>
    </citation>
    <scope>IDENTIFICATION</scope>
</reference>
<protein>
    <recommendedName>
        <fullName evidence="7">Thyroglobulin type-1 domain-containing protein</fullName>
    </recommendedName>
</protein>
<evidence type="ECO:0000256" key="6">
    <source>
        <dbReference type="SAM" id="MobiDB-lite"/>
    </source>
</evidence>
<dbReference type="AlphaFoldDB" id="A0A663LQY1"/>
<dbReference type="PANTHER" id="PTHR12352">
    <property type="entry name" value="SECRETED MODULAR CALCIUM-BINDING PROTEIN"/>
    <property type="match status" value="1"/>
</dbReference>
<dbReference type="OMA" id="REHNGFP"/>
<reference evidence="8" key="1">
    <citation type="submission" date="2025-08" db="UniProtKB">
        <authorList>
            <consortium name="Ensembl"/>
        </authorList>
    </citation>
    <scope>IDENTIFICATION</scope>
</reference>
<dbReference type="Ensembl" id="ENSACUT00000002059.1">
    <property type="protein sequence ID" value="ENSACUP00000001927.1"/>
    <property type="gene ID" value="ENSACUG00000001352.1"/>
</dbReference>
<dbReference type="PANTHER" id="PTHR12352:SF3">
    <property type="entry name" value="NIDOGEN-2"/>
    <property type="match status" value="1"/>
</dbReference>
<keyword evidence="3" id="KW-0677">Repeat</keyword>
<evidence type="ECO:0000256" key="2">
    <source>
        <dbReference type="ARBA" id="ARBA00022525"/>
    </source>
</evidence>
<comment type="caution">
    <text evidence="5">Lacks conserved residue(s) required for the propagation of feature annotation.</text>
</comment>
<feature type="region of interest" description="Disordered" evidence="6">
    <location>
        <begin position="52"/>
        <end position="80"/>
    </location>
</feature>